<sequence length="172" mass="18772">MFLPSQFFYAPPLDAISSLRTLSSFPYITLSYVLSLSLSPSLPPSARSLSLSSLRALSSLSPHSLSILSSLLYSLSLSPISLSSLRSRSPCLRTLSSLRALSLWLISLCPRAVAPRQAAALSPRDVAPREYYQSKNNTAPAYIIQNNIGPKRALKSGQRQLDIQQIYSRAAC</sequence>
<organism evidence="1 2">
    <name type="scientific">Diphasiastrum complanatum</name>
    <name type="common">Issler's clubmoss</name>
    <name type="synonym">Lycopodium complanatum</name>
    <dbReference type="NCBI Taxonomy" id="34168"/>
    <lineage>
        <taxon>Eukaryota</taxon>
        <taxon>Viridiplantae</taxon>
        <taxon>Streptophyta</taxon>
        <taxon>Embryophyta</taxon>
        <taxon>Tracheophyta</taxon>
        <taxon>Lycopodiopsida</taxon>
        <taxon>Lycopodiales</taxon>
        <taxon>Lycopodiaceae</taxon>
        <taxon>Lycopodioideae</taxon>
        <taxon>Diphasiastrum</taxon>
    </lineage>
</organism>
<gene>
    <name evidence="1" type="ORF">O6H91_20G073400</name>
</gene>
<name>A0ACC2ARZ0_DIPCM</name>
<dbReference type="Proteomes" id="UP001162992">
    <property type="component" value="Chromosome 20"/>
</dbReference>
<evidence type="ECO:0000313" key="2">
    <source>
        <dbReference type="Proteomes" id="UP001162992"/>
    </source>
</evidence>
<evidence type="ECO:0000313" key="1">
    <source>
        <dbReference type="EMBL" id="KAJ7520235.1"/>
    </source>
</evidence>
<reference evidence="2" key="1">
    <citation type="journal article" date="2024" name="Proc. Natl. Acad. Sci. U.S.A.">
        <title>Extraordinary preservation of gene collinearity over three hundred million years revealed in homosporous lycophytes.</title>
        <authorList>
            <person name="Li C."/>
            <person name="Wickell D."/>
            <person name="Kuo L.Y."/>
            <person name="Chen X."/>
            <person name="Nie B."/>
            <person name="Liao X."/>
            <person name="Peng D."/>
            <person name="Ji J."/>
            <person name="Jenkins J."/>
            <person name="Williams M."/>
            <person name="Shu S."/>
            <person name="Plott C."/>
            <person name="Barry K."/>
            <person name="Rajasekar S."/>
            <person name="Grimwood J."/>
            <person name="Han X."/>
            <person name="Sun S."/>
            <person name="Hou Z."/>
            <person name="He W."/>
            <person name="Dai G."/>
            <person name="Sun C."/>
            <person name="Schmutz J."/>
            <person name="Leebens-Mack J.H."/>
            <person name="Li F.W."/>
            <person name="Wang L."/>
        </authorList>
    </citation>
    <scope>NUCLEOTIDE SEQUENCE [LARGE SCALE GENOMIC DNA]</scope>
    <source>
        <strain evidence="2">cv. PW_Plant_1</strain>
    </source>
</reference>
<proteinExistence type="predicted"/>
<comment type="caution">
    <text evidence="1">The sequence shown here is derived from an EMBL/GenBank/DDBJ whole genome shotgun (WGS) entry which is preliminary data.</text>
</comment>
<protein>
    <submittedName>
        <fullName evidence="1">Uncharacterized protein</fullName>
    </submittedName>
</protein>
<dbReference type="EMBL" id="CM055111">
    <property type="protein sequence ID" value="KAJ7520235.1"/>
    <property type="molecule type" value="Genomic_DNA"/>
</dbReference>
<keyword evidence="2" id="KW-1185">Reference proteome</keyword>
<accession>A0ACC2ARZ0</accession>